<evidence type="ECO:0000256" key="3">
    <source>
        <dbReference type="ARBA" id="ARBA00023004"/>
    </source>
</evidence>
<proteinExistence type="predicted"/>
<keyword evidence="1 4" id="KW-0349">Heme</keyword>
<dbReference type="Proteomes" id="UP000000646">
    <property type="component" value="Chromosome"/>
</dbReference>
<keyword evidence="6" id="KW-0812">Transmembrane</keyword>
<evidence type="ECO:0000256" key="2">
    <source>
        <dbReference type="ARBA" id="ARBA00022723"/>
    </source>
</evidence>
<keyword evidence="6" id="KW-1133">Transmembrane helix</keyword>
<accession>A0A0H3P9E8</accession>
<dbReference type="Gene3D" id="1.10.760.10">
    <property type="entry name" value="Cytochrome c-like domain"/>
    <property type="match status" value="2"/>
</dbReference>
<sequence>MREIKIFLVVVVFTTLVYWGVEPYAHSVMKPHVTPANFDFAVEDTTFAKGIVEAKELALKDAQASGDAKRIESANKELEKAKEELSKVETLWADVAKIDFVKGDAKKGKEFFENNCFACHGIKEDGIAANITDSSMGVIPPDLSAAGAIFDEKFLAALIMHPALALKVDHKFGDAFIMTAYNKDTSGESEEATNANIANVIAYLKDVSVKFEANEDATIKKDVEAKYAKMENSAQRVALMEKDIKFAKDKATFIEACGRCHDMKYDSFFTPSNQNDLKTYLGSVPPDLSMMIRSRGEQYLHDFINNTQKLLPGTAMPRVGLTEAAQAKVVSYIDQVGDSKKEERKTTGIYVMIFFVILSIFAIGWKRSVWSKLH</sequence>
<evidence type="ECO:0000313" key="8">
    <source>
        <dbReference type="EMBL" id="EAQ72225.1"/>
    </source>
</evidence>
<dbReference type="GO" id="GO:0009055">
    <property type="term" value="F:electron transfer activity"/>
    <property type="evidence" value="ECO:0007669"/>
    <property type="project" value="InterPro"/>
</dbReference>
<organism evidence="8 9">
    <name type="scientific">Campylobacter jejuni subsp. jejuni serotype O:23/36 (strain 81-176)</name>
    <dbReference type="NCBI Taxonomy" id="354242"/>
    <lineage>
        <taxon>Bacteria</taxon>
        <taxon>Pseudomonadati</taxon>
        <taxon>Campylobacterota</taxon>
        <taxon>Epsilonproteobacteria</taxon>
        <taxon>Campylobacterales</taxon>
        <taxon>Campylobacteraceae</taxon>
        <taxon>Campylobacter</taxon>
    </lineage>
</organism>
<dbReference type="EC" id="1.10.2.2" evidence="8"/>
<evidence type="ECO:0000256" key="5">
    <source>
        <dbReference type="SAM" id="Coils"/>
    </source>
</evidence>
<evidence type="ECO:0000256" key="1">
    <source>
        <dbReference type="ARBA" id="ARBA00022617"/>
    </source>
</evidence>
<dbReference type="AlphaFoldDB" id="A0A0H3P9E8"/>
<dbReference type="EMBL" id="CP000538">
    <property type="protein sequence ID" value="EAQ72225.1"/>
    <property type="molecule type" value="Genomic_DNA"/>
</dbReference>
<dbReference type="eggNOG" id="COG2010">
    <property type="taxonomic scope" value="Bacteria"/>
</dbReference>
<keyword evidence="3 4" id="KW-0408">Iron</keyword>
<dbReference type="HOGENOM" id="CLU_043937_0_0_7"/>
<dbReference type="RefSeq" id="WP_009882807.1">
    <property type="nucleotide sequence ID" value="NC_008787.1"/>
</dbReference>
<dbReference type="SMR" id="A0A0H3P9E8"/>
<feature type="domain" description="Cytochrome c" evidence="7">
    <location>
        <begin position="103"/>
        <end position="208"/>
    </location>
</feature>
<keyword evidence="5" id="KW-0175">Coiled coil</keyword>
<keyword evidence="6" id="KW-0472">Membrane</keyword>
<protein>
    <submittedName>
        <fullName evidence="8">Ubiquinol--cytochrome c reductase, cytochrome c1 subunit</fullName>
        <ecNumber evidence="8">1.10.2.2</ecNumber>
    </submittedName>
</protein>
<name>A0A0H3P9E8_CAMJJ</name>
<dbReference type="KEGG" id="cjj:CJJ81176_1199"/>
<keyword evidence="8" id="KW-0560">Oxidoreductase</keyword>
<dbReference type="eggNOG" id="COG2857">
    <property type="taxonomic scope" value="Bacteria"/>
</dbReference>
<keyword evidence="2 4" id="KW-0479">Metal-binding</keyword>
<feature type="domain" description="Cytochrome c" evidence="7">
    <location>
        <begin position="244"/>
        <end position="337"/>
    </location>
</feature>
<dbReference type="InterPro" id="IPR009056">
    <property type="entry name" value="Cyt_c-like_dom"/>
</dbReference>
<dbReference type="PROSITE" id="PS51007">
    <property type="entry name" value="CYTC"/>
    <property type="match status" value="2"/>
</dbReference>
<feature type="transmembrane region" description="Helical" evidence="6">
    <location>
        <begin position="348"/>
        <end position="365"/>
    </location>
</feature>
<dbReference type="InterPro" id="IPR036909">
    <property type="entry name" value="Cyt_c-like_dom_sf"/>
</dbReference>
<evidence type="ECO:0000256" key="4">
    <source>
        <dbReference type="PROSITE-ProRule" id="PRU00433"/>
    </source>
</evidence>
<dbReference type="Pfam" id="PF00034">
    <property type="entry name" value="Cytochrom_C"/>
    <property type="match status" value="1"/>
</dbReference>
<gene>
    <name evidence="8" type="primary">petC</name>
    <name evidence="8" type="ordered locus">CJJ81176_1199</name>
</gene>
<dbReference type="GO" id="GO:0016491">
    <property type="term" value="F:oxidoreductase activity"/>
    <property type="evidence" value="ECO:0007669"/>
    <property type="project" value="UniProtKB-KW"/>
</dbReference>
<dbReference type="GO" id="GO:0020037">
    <property type="term" value="F:heme binding"/>
    <property type="evidence" value="ECO:0007669"/>
    <property type="project" value="InterPro"/>
</dbReference>
<dbReference type="InterPro" id="IPR021195">
    <property type="entry name" value="Ubol_Cyt_c_Rdtase_Cyt_c_su_prd"/>
</dbReference>
<evidence type="ECO:0000259" key="7">
    <source>
        <dbReference type="PROSITE" id="PS51007"/>
    </source>
</evidence>
<reference evidence="9" key="1">
    <citation type="submission" date="2006-12" db="EMBL/GenBank/DDBJ databases">
        <authorList>
            <person name="Fouts D.E."/>
            <person name="Nelson K.E."/>
            <person name="Sebastian Y."/>
        </authorList>
    </citation>
    <scope>NUCLEOTIDE SEQUENCE [LARGE SCALE GENOMIC DNA]</scope>
    <source>
        <strain evidence="9">81-176</strain>
    </source>
</reference>
<dbReference type="SUPFAM" id="SSF46626">
    <property type="entry name" value="Cytochrome c"/>
    <property type="match status" value="2"/>
</dbReference>
<feature type="coiled-coil region" evidence="5">
    <location>
        <begin position="64"/>
        <end position="91"/>
    </location>
</feature>
<dbReference type="GO" id="GO:0046872">
    <property type="term" value="F:metal ion binding"/>
    <property type="evidence" value="ECO:0007669"/>
    <property type="project" value="UniProtKB-KW"/>
</dbReference>
<dbReference type="PIRSF" id="PIRSF019225">
    <property type="entry name" value="Ubol_Cyt_c_Rdtase_Cyt_c_su_prd"/>
    <property type="match status" value="1"/>
</dbReference>
<evidence type="ECO:0000256" key="6">
    <source>
        <dbReference type="SAM" id="Phobius"/>
    </source>
</evidence>
<evidence type="ECO:0000313" key="9">
    <source>
        <dbReference type="Proteomes" id="UP000000646"/>
    </source>
</evidence>